<keyword evidence="2 7" id="KW-0812">Transmembrane</keyword>
<evidence type="ECO:0000256" key="3">
    <source>
        <dbReference type="ARBA" id="ARBA00022989"/>
    </source>
</evidence>
<feature type="compositionally biased region" description="Basic and acidic residues" evidence="6">
    <location>
        <begin position="341"/>
        <end position="353"/>
    </location>
</feature>
<dbReference type="PANTHER" id="PTHR33048:SF149">
    <property type="entry name" value="UBID FAMILY DECARBOXYLASE"/>
    <property type="match status" value="1"/>
</dbReference>
<evidence type="ECO:0000313" key="9">
    <source>
        <dbReference type="EMBL" id="CEO46455.1"/>
    </source>
</evidence>
<evidence type="ECO:0000256" key="2">
    <source>
        <dbReference type="ARBA" id="ARBA00022692"/>
    </source>
</evidence>
<feature type="compositionally biased region" description="Low complexity" evidence="6">
    <location>
        <begin position="356"/>
        <end position="367"/>
    </location>
</feature>
<dbReference type="EMBL" id="CDPU01000005">
    <property type="protein sequence ID" value="CEO46455.1"/>
    <property type="molecule type" value="Genomic_DNA"/>
</dbReference>
<evidence type="ECO:0000256" key="1">
    <source>
        <dbReference type="ARBA" id="ARBA00004141"/>
    </source>
</evidence>
<evidence type="ECO:0000259" key="8">
    <source>
        <dbReference type="Pfam" id="PF20684"/>
    </source>
</evidence>
<feature type="transmembrane region" description="Helical" evidence="7">
    <location>
        <begin position="211"/>
        <end position="232"/>
    </location>
</feature>
<accession>A0A0B7JUW6</accession>
<feature type="non-terminal residue" evidence="9">
    <location>
        <position position="1"/>
    </location>
</feature>
<reference evidence="9" key="1">
    <citation type="submission" date="2015-01" db="EMBL/GenBank/DDBJ databases">
        <authorList>
            <person name="Durling Mikael"/>
        </authorList>
    </citation>
    <scope>NUCLEOTIDE SEQUENCE</scope>
</reference>
<dbReference type="GO" id="GO:0016020">
    <property type="term" value="C:membrane"/>
    <property type="evidence" value="ECO:0007669"/>
    <property type="project" value="UniProtKB-SubCell"/>
</dbReference>
<feature type="transmembrane region" description="Helical" evidence="7">
    <location>
        <begin position="277"/>
        <end position="300"/>
    </location>
</feature>
<feature type="transmembrane region" description="Helical" evidence="7">
    <location>
        <begin position="81"/>
        <end position="99"/>
    </location>
</feature>
<feature type="transmembrane region" description="Helical" evidence="7">
    <location>
        <begin position="164"/>
        <end position="187"/>
    </location>
</feature>
<evidence type="ECO:0000256" key="7">
    <source>
        <dbReference type="SAM" id="Phobius"/>
    </source>
</evidence>
<keyword evidence="3 7" id="KW-1133">Transmembrane helix</keyword>
<evidence type="ECO:0000256" key="5">
    <source>
        <dbReference type="ARBA" id="ARBA00038359"/>
    </source>
</evidence>
<sequence>LVRSAAVHHLQLFDRDHRSVPAGLRPILDPIPAAAAAAAIMSSFVTEMWSWYAVTVLIVLARLASRRLLYKSFKALQLDDWLMCFTLIIYTILLAIVWVQTYTPTNLVQPGDEVGMSEEEIKTREYGSKLVLVTEHLTVVTLWGVKACLLLMYSRLTMSLRQNLLVKFVAIYVAASFVVMEILWFVWCRPFHYYWKVPPPDLNCSAETNHMITQAVFNISSDIMIICLPMPVLIQSQLPTKRKLILCSVFALGVFTIVAASLSKYYSLGSPYGTEWIFWYIREVSTAIITANLPLTWTLLQKIFGLSAFYNSRYGKSSNPRTADATTGGRFRSAYGNLSSRVRDERTPKRPDPNEIEISPSSSQEQINGEYGLPLKIWQQREVRITTEEVTTQHGRALSHDSTPGVVEPVSYTVNNSPPGSIHGDKSVDAEMGVVTKVSHGV</sequence>
<protein>
    <recommendedName>
        <fullName evidence="8">Rhodopsin domain-containing protein</fullName>
    </recommendedName>
</protein>
<proteinExistence type="inferred from homology"/>
<dbReference type="InterPro" id="IPR052337">
    <property type="entry name" value="SAT4-like"/>
</dbReference>
<feature type="region of interest" description="Disordered" evidence="6">
    <location>
        <begin position="317"/>
        <end position="367"/>
    </location>
</feature>
<dbReference type="AlphaFoldDB" id="A0A0B7JUW6"/>
<keyword evidence="4 7" id="KW-0472">Membrane</keyword>
<dbReference type="InterPro" id="IPR049326">
    <property type="entry name" value="Rhodopsin_dom_fungi"/>
</dbReference>
<dbReference type="PANTHER" id="PTHR33048">
    <property type="entry name" value="PTH11-LIKE INTEGRAL MEMBRANE PROTEIN (AFU_ORTHOLOGUE AFUA_5G11245)"/>
    <property type="match status" value="1"/>
</dbReference>
<comment type="subcellular location">
    <subcellularLocation>
        <location evidence="1">Membrane</location>
        <topology evidence="1">Multi-pass membrane protein</topology>
    </subcellularLocation>
</comment>
<dbReference type="Pfam" id="PF20684">
    <property type="entry name" value="Fung_rhodopsin"/>
    <property type="match status" value="1"/>
</dbReference>
<gene>
    <name evidence="9" type="ORF">BN869_000002510_1</name>
</gene>
<comment type="similarity">
    <text evidence="5">Belongs to the SAT4 family.</text>
</comment>
<evidence type="ECO:0000256" key="4">
    <source>
        <dbReference type="ARBA" id="ARBA00023136"/>
    </source>
</evidence>
<feature type="domain" description="Rhodopsin" evidence="8">
    <location>
        <begin position="62"/>
        <end position="302"/>
    </location>
</feature>
<feature type="transmembrane region" description="Helical" evidence="7">
    <location>
        <begin position="130"/>
        <end position="152"/>
    </location>
</feature>
<feature type="transmembrane region" description="Helical" evidence="7">
    <location>
        <begin position="49"/>
        <end position="69"/>
    </location>
</feature>
<organism evidence="9">
    <name type="scientific">Bionectria ochroleuca</name>
    <name type="common">Gliocladium roseum</name>
    <dbReference type="NCBI Taxonomy" id="29856"/>
    <lineage>
        <taxon>Eukaryota</taxon>
        <taxon>Fungi</taxon>
        <taxon>Dikarya</taxon>
        <taxon>Ascomycota</taxon>
        <taxon>Pezizomycotina</taxon>
        <taxon>Sordariomycetes</taxon>
        <taxon>Hypocreomycetidae</taxon>
        <taxon>Hypocreales</taxon>
        <taxon>Bionectriaceae</taxon>
        <taxon>Clonostachys</taxon>
    </lineage>
</organism>
<feature type="transmembrane region" description="Helical" evidence="7">
    <location>
        <begin position="244"/>
        <end position="265"/>
    </location>
</feature>
<name>A0A0B7JUW6_BIOOC</name>
<evidence type="ECO:0000256" key="6">
    <source>
        <dbReference type="SAM" id="MobiDB-lite"/>
    </source>
</evidence>